<dbReference type="InterPro" id="IPR036961">
    <property type="entry name" value="Kinesin_motor_dom_sf"/>
</dbReference>
<keyword evidence="4" id="KW-0505">Motor protein</keyword>
<evidence type="ECO:0000256" key="1">
    <source>
        <dbReference type="ARBA" id="ARBA00022741"/>
    </source>
</evidence>
<feature type="non-terminal residue" evidence="8">
    <location>
        <position position="92"/>
    </location>
</feature>
<dbReference type="Pfam" id="PF00063">
    <property type="entry name" value="Myosin_head"/>
    <property type="match status" value="1"/>
</dbReference>
<dbReference type="GO" id="GO:0007015">
    <property type="term" value="P:actin filament organization"/>
    <property type="evidence" value="ECO:0007669"/>
    <property type="project" value="TreeGrafter"/>
</dbReference>
<dbReference type="AlphaFoldDB" id="A0AAD9NF59"/>
<evidence type="ECO:0000256" key="5">
    <source>
        <dbReference type="ARBA" id="ARBA00023203"/>
    </source>
</evidence>
<dbReference type="PANTHER" id="PTHR13140:SF706">
    <property type="entry name" value="DILUTE CLASS UNCONVENTIONAL MYOSIN, ISOFORM C"/>
    <property type="match status" value="1"/>
</dbReference>
<evidence type="ECO:0000313" key="9">
    <source>
        <dbReference type="Proteomes" id="UP001208570"/>
    </source>
</evidence>
<accession>A0AAD9NF59</accession>
<comment type="caution">
    <text evidence="8">The sequence shown here is derived from an EMBL/GenBank/DDBJ whole genome shotgun (WGS) entry which is preliminary data.</text>
</comment>
<dbReference type="GO" id="GO:0005524">
    <property type="term" value="F:ATP binding"/>
    <property type="evidence" value="ECO:0007669"/>
    <property type="project" value="UniProtKB-KW"/>
</dbReference>
<keyword evidence="9" id="KW-1185">Reference proteome</keyword>
<proteinExistence type="inferred from homology"/>
<dbReference type="Proteomes" id="UP001208570">
    <property type="component" value="Unassembled WGS sequence"/>
</dbReference>
<feature type="domain" description="Myosin motor" evidence="7">
    <location>
        <begin position="1"/>
        <end position="92"/>
    </location>
</feature>
<evidence type="ECO:0000259" key="7">
    <source>
        <dbReference type="PROSITE" id="PS51456"/>
    </source>
</evidence>
<organism evidence="8 9">
    <name type="scientific">Paralvinella palmiformis</name>
    <dbReference type="NCBI Taxonomy" id="53620"/>
    <lineage>
        <taxon>Eukaryota</taxon>
        <taxon>Metazoa</taxon>
        <taxon>Spiralia</taxon>
        <taxon>Lophotrochozoa</taxon>
        <taxon>Annelida</taxon>
        <taxon>Polychaeta</taxon>
        <taxon>Sedentaria</taxon>
        <taxon>Canalipalpata</taxon>
        <taxon>Terebellida</taxon>
        <taxon>Terebelliformia</taxon>
        <taxon>Alvinellidae</taxon>
        <taxon>Paralvinella</taxon>
    </lineage>
</organism>
<dbReference type="PANTHER" id="PTHR13140">
    <property type="entry name" value="MYOSIN"/>
    <property type="match status" value="1"/>
</dbReference>
<name>A0AAD9NF59_9ANNE</name>
<dbReference type="SUPFAM" id="SSF52540">
    <property type="entry name" value="P-loop containing nucleoside triphosphate hydrolases"/>
    <property type="match status" value="1"/>
</dbReference>
<dbReference type="InterPro" id="IPR027417">
    <property type="entry name" value="P-loop_NTPase"/>
</dbReference>
<protein>
    <recommendedName>
        <fullName evidence="7">Myosin motor domain-containing protein</fullName>
    </recommendedName>
</protein>
<feature type="non-terminal residue" evidence="8">
    <location>
        <position position="1"/>
    </location>
</feature>
<dbReference type="InterPro" id="IPR001609">
    <property type="entry name" value="Myosin_head_motor_dom-like"/>
</dbReference>
<evidence type="ECO:0000256" key="4">
    <source>
        <dbReference type="ARBA" id="ARBA00023175"/>
    </source>
</evidence>
<keyword evidence="1" id="KW-0547">Nucleotide-binding</keyword>
<dbReference type="GO" id="GO:0016459">
    <property type="term" value="C:myosin complex"/>
    <property type="evidence" value="ECO:0007669"/>
    <property type="project" value="UniProtKB-KW"/>
</dbReference>
<sequence>RRCQIEGATLQTYLLEKTRVTHQAAGEYNFHIFYQILQAANEPEIAELLDVVTDSQSVEHFRLAQPRGRDKSVDEAQWTEVKNAFTNMAFSA</sequence>
<gene>
    <name evidence="8" type="ORF">LSH36_57g06028</name>
</gene>
<dbReference type="Gene3D" id="3.40.850.10">
    <property type="entry name" value="Kinesin motor domain"/>
    <property type="match status" value="1"/>
</dbReference>
<dbReference type="GO" id="GO:0000146">
    <property type="term" value="F:microfilament motor activity"/>
    <property type="evidence" value="ECO:0007669"/>
    <property type="project" value="TreeGrafter"/>
</dbReference>
<keyword evidence="2" id="KW-0067">ATP-binding</keyword>
<keyword evidence="5 6" id="KW-0009">Actin-binding</keyword>
<dbReference type="GO" id="GO:0005737">
    <property type="term" value="C:cytoplasm"/>
    <property type="evidence" value="ECO:0007669"/>
    <property type="project" value="TreeGrafter"/>
</dbReference>
<dbReference type="GO" id="GO:0051015">
    <property type="term" value="F:actin filament binding"/>
    <property type="evidence" value="ECO:0007669"/>
    <property type="project" value="TreeGrafter"/>
</dbReference>
<evidence type="ECO:0000256" key="2">
    <source>
        <dbReference type="ARBA" id="ARBA00022840"/>
    </source>
</evidence>
<dbReference type="EMBL" id="JAODUP010000057">
    <property type="protein sequence ID" value="KAK2164949.1"/>
    <property type="molecule type" value="Genomic_DNA"/>
</dbReference>
<comment type="caution">
    <text evidence="6">Lacks conserved residue(s) required for the propagation of feature annotation.</text>
</comment>
<evidence type="ECO:0000256" key="6">
    <source>
        <dbReference type="PROSITE-ProRule" id="PRU00782"/>
    </source>
</evidence>
<evidence type="ECO:0000313" key="8">
    <source>
        <dbReference type="EMBL" id="KAK2164949.1"/>
    </source>
</evidence>
<reference evidence="8" key="1">
    <citation type="journal article" date="2023" name="Mol. Biol. Evol.">
        <title>Third-Generation Sequencing Reveals the Adaptive Role of the Epigenome in Three Deep-Sea Polychaetes.</title>
        <authorList>
            <person name="Perez M."/>
            <person name="Aroh O."/>
            <person name="Sun Y."/>
            <person name="Lan Y."/>
            <person name="Juniper S.K."/>
            <person name="Young C.R."/>
            <person name="Angers B."/>
            <person name="Qian P.Y."/>
        </authorList>
    </citation>
    <scope>NUCLEOTIDE SEQUENCE</scope>
    <source>
        <strain evidence="8">P08H-3</strain>
    </source>
</reference>
<dbReference type="GO" id="GO:0016020">
    <property type="term" value="C:membrane"/>
    <property type="evidence" value="ECO:0007669"/>
    <property type="project" value="TreeGrafter"/>
</dbReference>
<evidence type="ECO:0000256" key="3">
    <source>
        <dbReference type="ARBA" id="ARBA00023123"/>
    </source>
</evidence>
<keyword evidence="3 6" id="KW-0518">Myosin</keyword>
<dbReference type="PROSITE" id="PS51456">
    <property type="entry name" value="MYOSIN_MOTOR"/>
    <property type="match status" value="1"/>
</dbReference>
<comment type="similarity">
    <text evidence="6">Belongs to the TRAFAC class myosin-kinesin ATPase superfamily. Myosin family.</text>
</comment>